<dbReference type="AlphaFoldDB" id="D8LGR6"/>
<proteinExistence type="predicted"/>
<name>D8LGR6_ECTSI</name>
<evidence type="ECO:0000256" key="1">
    <source>
        <dbReference type="SAM" id="SignalP"/>
    </source>
</evidence>
<evidence type="ECO:0000313" key="2">
    <source>
        <dbReference type="EMBL" id="CBN79086.1"/>
    </source>
</evidence>
<dbReference type="eggNOG" id="ENOG502QST0">
    <property type="taxonomic scope" value="Eukaryota"/>
</dbReference>
<dbReference type="EMBL" id="FN648262">
    <property type="protein sequence ID" value="CBN79086.1"/>
    <property type="molecule type" value="Genomic_DNA"/>
</dbReference>
<dbReference type="PANTHER" id="PTHR35115">
    <property type="entry name" value="CYCLIN DELTA-3"/>
    <property type="match status" value="1"/>
</dbReference>
<organism evidence="2 3">
    <name type="scientific">Ectocarpus siliculosus</name>
    <name type="common">Brown alga</name>
    <name type="synonym">Conferva siliculosa</name>
    <dbReference type="NCBI Taxonomy" id="2880"/>
    <lineage>
        <taxon>Eukaryota</taxon>
        <taxon>Sar</taxon>
        <taxon>Stramenopiles</taxon>
        <taxon>Ochrophyta</taxon>
        <taxon>PX clade</taxon>
        <taxon>Phaeophyceae</taxon>
        <taxon>Ectocarpales</taxon>
        <taxon>Ectocarpaceae</taxon>
        <taxon>Ectocarpus</taxon>
    </lineage>
</organism>
<sequence length="376" mass="41094">MCSRGLRTSLLGVVVGAATVESMTLTARSGGGFLRMMVTRSSSPTYAAANKRTMSMSVDAGVDAARYTNFIKDKAKFPNPPRRLPTLLRFLQHKGLTPVDPADRAGLNPFLVPLVKGDDGVVTGLLRWPTSPETLEMPVVRNGETGLELLADNAEHFIRRVVAEEDFAGSADSEELIRLGNEGLPEADPLYEKGAVENLGVGVEKYLALRVGAFADVYEWLTASHLEKGDSTAALASAEKANEIFVGWGRPYGHYARVLAKMDRREMEAKDAAKVSLRCPCWTISPNSKDLEEVVKIAGYEDMASVLTMYEGMAADEQPDKINEGKSPMQVALDRAAHLMDAVAFGHKDWDGVREELAERYDQGGIPDIARFVRME</sequence>
<dbReference type="InParanoid" id="D8LGR6"/>
<protein>
    <submittedName>
        <fullName evidence="2">Uncharacterized protein</fullName>
    </submittedName>
</protein>
<reference evidence="2 3" key="1">
    <citation type="journal article" date="2010" name="Nature">
        <title>The Ectocarpus genome and the independent evolution of multicellularity in brown algae.</title>
        <authorList>
            <person name="Cock J.M."/>
            <person name="Sterck L."/>
            <person name="Rouze P."/>
            <person name="Scornet D."/>
            <person name="Allen A.E."/>
            <person name="Amoutzias G."/>
            <person name="Anthouard V."/>
            <person name="Artiguenave F."/>
            <person name="Aury J.M."/>
            <person name="Badger J.H."/>
            <person name="Beszteri B."/>
            <person name="Billiau K."/>
            <person name="Bonnet E."/>
            <person name="Bothwell J.H."/>
            <person name="Bowler C."/>
            <person name="Boyen C."/>
            <person name="Brownlee C."/>
            <person name="Carrano C.J."/>
            <person name="Charrier B."/>
            <person name="Cho G.Y."/>
            <person name="Coelho S.M."/>
            <person name="Collen J."/>
            <person name="Corre E."/>
            <person name="Da Silva C."/>
            <person name="Delage L."/>
            <person name="Delaroque N."/>
            <person name="Dittami S.M."/>
            <person name="Doulbeau S."/>
            <person name="Elias M."/>
            <person name="Farnham G."/>
            <person name="Gachon C.M."/>
            <person name="Gschloessl B."/>
            <person name="Heesch S."/>
            <person name="Jabbari K."/>
            <person name="Jubin C."/>
            <person name="Kawai H."/>
            <person name="Kimura K."/>
            <person name="Kloareg B."/>
            <person name="Kupper F.C."/>
            <person name="Lang D."/>
            <person name="Le Bail A."/>
            <person name="Leblanc C."/>
            <person name="Lerouge P."/>
            <person name="Lohr M."/>
            <person name="Lopez P.J."/>
            <person name="Martens C."/>
            <person name="Maumus F."/>
            <person name="Michel G."/>
            <person name="Miranda-Saavedra D."/>
            <person name="Morales J."/>
            <person name="Moreau H."/>
            <person name="Motomura T."/>
            <person name="Nagasato C."/>
            <person name="Napoli C.A."/>
            <person name="Nelson D.R."/>
            <person name="Nyvall-Collen P."/>
            <person name="Peters A.F."/>
            <person name="Pommier C."/>
            <person name="Potin P."/>
            <person name="Poulain J."/>
            <person name="Quesneville H."/>
            <person name="Read B."/>
            <person name="Rensing S.A."/>
            <person name="Ritter A."/>
            <person name="Rousvoal S."/>
            <person name="Samanta M."/>
            <person name="Samson G."/>
            <person name="Schroeder D.C."/>
            <person name="Segurens B."/>
            <person name="Strittmatter M."/>
            <person name="Tonon T."/>
            <person name="Tregear J.W."/>
            <person name="Valentin K."/>
            <person name="von Dassow P."/>
            <person name="Yamagishi T."/>
            <person name="Van de Peer Y."/>
            <person name="Wincker P."/>
        </authorList>
    </citation>
    <scope>NUCLEOTIDE SEQUENCE [LARGE SCALE GENOMIC DNA]</scope>
    <source>
        <strain evidence="3">Ec32 / CCAP1310/4</strain>
    </source>
</reference>
<feature type="signal peptide" evidence="1">
    <location>
        <begin position="1"/>
        <end position="22"/>
    </location>
</feature>
<evidence type="ECO:0000313" key="3">
    <source>
        <dbReference type="Proteomes" id="UP000002630"/>
    </source>
</evidence>
<feature type="chain" id="PRO_5003117175" evidence="1">
    <location>
        <begin position="23"/>
        <end position="376"/>
    </location>
</feature>
<dbReference type="EMBL" id="FN649743">
    <property type="protein sequence ID" value="CBN79086.1"/>
    <property type="molecule type" value="Genomic_DNA"/>
</dbReference>
<dbReference type="InterPro" id="IPR045287">
    <property type="entry name" value="PAB"/>
</dbReference>
<dbReference type="OMA" id="NIAQWED"/>
<dbReference type="PANTHER" id="PTHR35115:SF1">
    <property type="entry name" value="PROTEIN IN CHLOROPLAST ATPASE BIOGENESIS, CHLOROPLASTIC"/>
    <property type="match status" value="1"/>
</dbReference>
<accession>D8LGR6</accession>
<gene>
    <name evidence="2" type="ORF">Esi_0176_0037</name>
</gene>
<keyword evidence="1" id="KW-0732">Signal</keyword>
<keyword evidence="3" id="KW-1185">Reference proteome</keyword>
<dbReference type="OrthoDB" id="537706at2759"/>
<dbReference type="Proteomes" id="UP000002630">
    <property type="component" value="Linkage Group LG18"/>
</dbReference>